<dbReference type="Proteomes" id="UP000254817">
    <property type="component" value="Unassembled WGS sequence"/>
</dbReference>
<evidence type="ECO:0000313" key="3">
    <source>
        <dbReference type="Proteomes" id="UP000254817"/>
    </source>
</evidence>
<proteinExistence type="predicted"/>
<gene>
    <name evidence="1" type="ORF">HEP34_005198</name>
    <name evidence="2" type="ORF">NCTC11112_05076</name>
</gene>
<evidence type="ECO:0000313" key="4">
    <source>
        <dbReference type="Proteomes" id="UP000519182"/>
    </source>
</evidence>
<protein>
    <submittedName>
        <fullName evidence="2">Uncharacterized protein</fullName>
    </submittedName>
</protein>
<sequence length="225" mass="25799">MEKRIVFYDFETPFNQEQISKRLIENQFTKDAISGFSLQKNNSTGIYFRHIKKIINIDVVLTPFGEEYENTTIAYATNEVKITDKSLRIINPSRTLAPFRTDLVKSLDFQCTISNKNIELSPLLLSLRERNVNINLTDIELTTYDLFKDSRVKMVISSNSDLIGKAESYLNNVKSNITKIGFSLLFNGDYYFVEIGCKGSLKISGDLIEDNLEYYIINEILSLDA</sequence>
<dbReference type="RefSeq" id="WP_001605293.1">
    <property type="nucleotide sequence ID" value="NZ_BFST01000019.1"/>
</dbReference>
<dbReference type="AlphaFoldDB" id="A0A2Y0YJG0"/>
<name>A0A2Y0YJG0_ECOLX</name>
<dbReference type="Proteomes" id="UP000519182">
    <property type="component" value="Unassembled WGS sequence"/>
</dbReference>
<evidence type="ECO:0000313" key="2">
    <source>
        <dbReference type="EMBL" id="STG54494.1"/>
    </source>
</evidence>
<dbReference type="EMBL" id="UGAW01000001">
    <property type="protein sequence ID" value="STG54494.1"/>
    <property type="molecule type" value="Genomic_DNA"/>
</dbReference>
<accession>A0A2Y0YJG0</accession>
<evidence type="ECO:0000313" key="1">
    <source>
        <dbReference type="EMBL" id="EFM1448720.1"/>
    </source>
</evidence>
<dbReference type="EMBL" id="AATJYL010000108">
    <property type="protein sequence ID" value="EFM1448720.1"/>
    <property type="molecule type" value="Genomic_DNA"/>
</dbReference>
<organism evidence="2 3">
    <name type="scientific">Escherichia coli</name>
    <dbReference type="NCBI Taxonomy" id="562"/>
    <lineage>
        <taxon>Bacteria</taxon>
        <taxon>Pseudomonadati</taxon>
        <taxon>Pseudomonadota</taxon>
        <taxon>Gammaproteobacteria</taxon>
        <taxon>Enterobacterales</taxon>
        <taxon>Enterobacteriaceae</taxon>
        <taxon>Escherichia</taxon>
    </lineage>
</organism>
<reference evidence="2 3" key="1">
    <citation type="submission" date="2018-06" db="EMBL/GenBank/DDBJ databases">
        <authorList>
            <consortium name="Pathogen Informatics"/>
            <person name="Doyle S."/>
        </authorList>
    </citation>
    <scope>NUCLEOTIDE SEQUENCE [LARGE SCALE GENOMIC DNA]</scope>
    <source>
        <strain evidence="2 3">NCTC11112</strain>
    </source>
</reference>
<reference evidence="1 4" key="2">
    <citation type="submission" date="2020-04" db="EMBL/GenBank/DDBJ databases">
        <authorList>
            <consortium name="GenomeTrakr network: Whole genome sequencing for foodborne pathogen traceback"/>
        </authorList>
    </citation>
    <scope>NUCLEOTIDE SEQUENCE [LARGE SCALE GENOMIC DNA]</scope>
    <source>
        <strain evidence="1 4">PSU-2464</strain>
    </source>
</reference>